<dbReference type="HOGENOM" id="CLU_047644_2_0_4"/>
<evidence type="ECO:0000256" key="4">
    <source>
        <dbReference type="SAM" id="Phobius"/>
    </source>
</evidence>
<dbReference type="Gene3D" id="1.20.1250.20">
    <property type="entry name" value="MFS general substrate transporter like domains"/>
    <property type="match status" value="1"/>
</dbReference>
<dbReference type="SUPFAM" id="SSF103473">
    <property type="entry name" value="MFS general substrate transporter"/>
    <property type="match status" value="1"/>
</dbReference>
<reference evidence="7" key="1">
    <citation type="submission" date="2006-12" db="EMBL/GenBank/DDBJ databases">
        <title>Complete sequence of chromosome 1 of Verminephrobacter eiseniae EF01-2.</title>
        <authorList>
            <person name="Copeland A."/>
            <person name="Lucas S."/>
            <person name="Lapidus A."/>
            <person name="Barry K."/>
            <person name="Detter J.C."/>
            <person name="Glavina del Rio T."/>
            <person name="Dalin E."/>
            <person name="Tice H."/>
            <person name="Pitluck S."/>
            <person name="Chertkov O."/>
            <person name="Brettin T."/>
            <person name="Bruce D."/>
            <person name="Han C."/>
            <person name="Tapia R."/>
            <person name="Gilna P."/>
            <person name="Schmutz J."/>
            <person name="Larimer F."/>
            <person name="Land M."/>
            <person name="Hauser L."/>
            <person name="Kyrpides N."/>
            <person name="Kim E."/>
            <person name="Stahl D."/>
            <person name="Richardson P."/>
        </authorList>
    </citation>
    <scope>NUCLEOTIDE SEQUENCE [LARGE SCALE GENOMIC DNA]</scope>
    <source>
        <strain evidence="7">EF01-2</strain>
    </source>
</reference>
<dbReference type="AlphaFoldDB" id="A1WJF2"/>
<feature type="transmembrane region" description="Helical" evidence="4">
    <location>
        <begin position="139"/>
        <end position="158"/>
    </location>
</feature>
<dbReference type="GeneID" id="76460592"/>
<evidence type="ECO:0000313" key="7">
    <source>
        <dbReference type="Proteomes" id="UP000000374"/>
    </source>
</evidence>
<proteinExistence type="predicted"/>
<feature type="transmembrane region" description="Helical" evidence="4">
    <location>
        <begin position="348"/>
        <end position="369"/>
    </location>
</feature>
<feature type="transmembrane region" description="Helical" evidence="4">
    <location>
        <begin position="257"/>
        <end position="276"/>
    </location>
</feature>
<feature type="domain" description="Major facilitator superfamily (MFS) profile" evidence="5">
    <location>
        <begin position="218"/>
        <end position="398"/>
    </location>
</feature>
<keyword evidence="2 4" id="KW-1133">Transmembrane helix</keyword>
<dbReference type="KEGG" id="vei:Veis_2007"/>
<feature type="transmembrane region" description="Helical" evidence="4">
    <location>
        <begin position="103"/>
        <end position="127"/>
    </location>
</feature>
<dbReference type="InterPro" id="IPR011701">
    <property type="entry name" value="MFS"/>
</dbReference>
<evidence type="ECO:0000256" key="1">
    <source>
        <dbReference type="ARBA" id="ARBA00022692"/>
    </source>
</evidence>
<feature type="transmembrane region" description="Helical" evidence="4">
    <location>
        <begin position="375"/>
        <end position="392"/>
    </location>
</feature>
<dbReference type="GO" id="GO:0022857">
    <property type="term" value="F:transmembrane transporter activity"/>
    <property type="evidence" value="ECO:0007669"/>
    <property type="project" value="InterPro"/>
</dbReference>
<dbReference type="Pfam" id="PF07690">
    <property type="entry name" value="MFS_1"/>
    <property type="match status" value="1"/>
</dbReference>
<protein>
    <submittedName>
        <fullName evidence="6">Major facilitator superfamily MFS_1</fullName>
    </submittedName>
</protein>
<feature type="transmembrane region" description="Helical" evidence="4">
    <location>
        <begin position="44"/>
        <end position="66"/>
    </location>
</feature>
<evidence type="ECO:0000256" key="3">
    <source>
        <dbReference type="ARBA" id="ARBA00023136"/>
    </source>
</evidence>
<accession>A1WJF2</accession>
<dbReference type="RefSeq" id="WP_011809765.1">
    <property type="nucleotide sequence ID" value="NC_008786.1"/>
</dbReference>
<feature type="transmembrane region" description="Helical" evidence="4">
    <location>
        <begin position="306"/>
        <end position="328"/>
    </location>
</feature>
<keyword evidence="7" id="KW-1185">Reference proteome</keyword>
<organism evidence="6 7">
    <name type="scientific">Verminephrobacter eiseniae (strain EF01-2)</name>
    <dbReference type="NCBI Taxonomy" id="391735"/>
    <lineage>
        <taxon>Bacteria</taxon>
        <taxon>Pseudomonadati</taxon>
        <taxon>Pseudomonadota</taxon>
        <taxon>Betaproteobacteria</taxon>
        <taxon>Burkholderiales</taxon>
        <taxon>Comamonadaceae</taxon>
        <taxon>Verminephrobacter</taxon>
    </lineage>
</organism>
<feature type="transmembrane region" description="Helical" evidence="4">
    <location>
        <begin position="12"/>
        <end position="38"/>
    </location>
</feature>
<sequence length="398" mass="42100">MTTTPSPGRLPWSIYLLTLAQAFNLTAAVISVTIAALVGTKLAATAALGTIPYGIQFAAVMLFTYPASMLMRRHGRRIVFSLGAVFLISAGLVGYIAVTQESFLLLIVAHGLLGIYIACANFYRFAAVDDLPPETKARAISWVVAGGVLAAIIGPAIASSLRNVVGHTDFSLCYAAFSALGMLTLLLMALWTPPKTARMHEAGANPVPAVQSGQWNIAIVAAIVASAGGYFVMNLLMVQASLVMKNICSFDASSRAIQVHVLAMFVPSFFTGSLIGAIGLRQVLITGFMLLLGAAGFGMMDISYHAVFIGLILVGLGWNLVYVGGGALLTQKVSDQERHRWQGINDTLIAGCATLGAFLPAPLLAGFGWMGTNMMMVPLCFAGMFLCWKTFAGAHRRA</sequence>
<keyword evidence="3 4" id="KW-0472">Membrane</keyword>
<dbReference type="eggNOG" id="COG2814">
    <property type="taxonomic scope" value="Bacteria"/>
</dbReference>
<feature type="transmembrane region" description="Helical" evidence="4">
    <location>
        <begin position="283"/>
        <end position="300"/>
    </location>
</feature>
<dbReference type="EMBL" id="CP000542">
    <property type="protein sequence ID" value="ABM57759.1"/>
    <property type="molecule type" value="Genomic_DNA"/>
</dbReference>
<gene>
    <name evidence="6" type="ordered locus">Veis_2007</name>
</gene>
<dbReference type="STRING" id="391735.Veis_2007"/>
<dbReference type="PANTHER" id="PTHR23534:SF1">
    <property type="entry name" value="MAJOR FACILITATOR SUPERFAMILY PROTEIN"/>
    <property type="match status" value="1"/>
</dbReference>
<evidence type="ECO:0000256" key="2">
    <source>
        <dbReference type="ARBA" id="ARBA00022989"/>
    </source>
</evidence>
<evidence type="ECO:0000259" key="5">
    <source>
        <dbReference type="PROSITE" id="PS50850"/>
    </source>
</evidence>
<dbReference type="InterPro" id="IPR020846">
    <property type="entry name" value="MFS_dom"/>
</dbReference>
<feature type="transmembrane region" description="Helical" evidence="4">
    <location>
        <begin position="170"/>
        <end position="191"/>
    </location>
</feature>
<dbReference type="OrthoDB" id="8558006at2"/>
<dbReference type="PROSITE" id="PS50850">
    <property type="entry name" value="MFS"/>
    <property type="match status" value="1"/>
</dbReference>
<feature type="transmembrane region" description="Helical" evidence="4">
    <location>
        <begin position="215"/>
        <end position="237"/>
    </location>
</feature>
<evidence type="ECO:0000313" key="6">
    <source>
        <dbReference type="EMBL" id="ABM57759.1"/>
    </source>
</evidence>
<dbReference type="InterPro" id="IPR036259">
    <property type="entry name" value="MFS_trans_sf"/>
</dbReference>
<feature type="transmembrane region" description="Helical" evidence="4">
    <location>
        <begin position="78"/>
        <end position="97"/>
    </location>
</feature>
<dbReference type="Proteomes" id="UP000000374">
    <property type="component" value="Chromosome"/>
</dbReference>
<name>A1WJF2_VEREI</name>
<keyword evidence="1 4" id="KW-0812">Transmembrane</keyword>
<dbReference type="PANTHER" id="PTHR23534">
    <property type="entry name" value="MFS PERMEASE"/>
    <property type="match status" value="1"/>
</dbReference>